<dbReference type="AlphaFoldDB" id="A0A7U3ZGH7"/>
<dbReference type="RefSeq" id="WP_013926131.1">
    <property type="nucleotide sequence ID" value="NC_015703.1"/>
</dbReference>
<evidence type="ECO:0008006" key="3">
    <source>
        <dbReference type="Google" id="ProtNLM"/>
    </source>
</evidence>
<sequence>MISEELQREATELAEEITRDAVGYFEKAIERAGIVLSGDLKNSFEYEIIQTAGRLSVAGVIHFKGYGRFKDMRVLTYALMPPIETMEDFVEKVGLEKFAYVPGYSSIDVSNIKNAAKRVAWAVAMSRKRVPTVRRKSRSAWYNSTKSNFLNVMRGRMLDRAQSIVLRAMKEAAQG</sequence>
<reference evidence="1 2" key="2">
    <citation type="journal article" date="2012" name="Stand. Genomic Sci.">
        <title>Complete genome sequence of the aquatic bacterium Runella slithyformis type strain (LSU 4(T)).</title>
        <authorList>
            <person name="Copeland A."/>
            <person name="Zhang X."/>
            <person name="Misra M."/>
            <person name="Lapidus A."/>
            <person name="Nolan M."/>
            <person name="Lucas S."/>
            <person name="Deshpande S."/>
            <person name="Cheng J.F."/>
            <person name="Tapia R."/>
            <person name="Goodwin L.A."/>
            <person name="Pitluck S."/>
            <person name="Liolios K."/>
            <person name="Pagani I."/>
            <person name="Ivanova N."/>
            <person name="Mikhailova N."/>
            <person name="Pati A."/>
            <person name="Chen A."/>
            <person name="Palaniappan K."/>
            <person name="Land M."/>
            <person name="Hauser L."/>
            <person name="Pan C."/>
            <person name="Jeffries C.D."/>
            <person name="Detter J.C."/>
            <person name="Brambilla E.M."/>
            <person name="Rohde M."/>
            <person name="Djao O.D."/>
            <person name="Goker M."/>
            <person name="Sikorski J."/>
            <person name="Tindall B.J."/>
            <person name="Woyke T."/>
            <person name="Bristow J."/>
            <person name="Eisen J.A."/>
            <person name="Markowitz V."/>
            <person name="Hugenholtz P."/>
            <person name="Kyrpides N.C."/>
            <person name="Klenk H.P."/>
            <person name="Mavromatis K."/>
        </authorList>
    </citation>
    <scope>NUCLEOTIDE SEQUENCE [LARGE SCALE GENOMIC DNA]</scope>
    <source>
        <strain evidence="2">ATCC 29530 / DSM 19594 / LMG 11500 / NCIMB 11436 / LSU 4</strain>
    </source>
</reference>
<keyword evidence="2" id="KW-1185">Reference proteome</keyword>
<evidence type="ECO:0000313" key="1">
    <source>
        <dbReference type="EMBL" id="AEI46806.1"/>
    </source>
</evidence>
<accession>A0A7U3ZGH7</accession>
<dbReference type="KEGG" id="rsi:Runsl_0354"/>
<protein>
    <recommendedName>
        <fullName evidence="3">HK97 gp10 family phage protein</fullName>
    </recommendedName>
</protein>
<evidence type="ECO:0000313" key="2">
    <source>
        <dbReference type="Proteomes" id="UP000000493"/>
    </source>
</evidence>
<proteinExistence type="predicted"/>
<dbReference type="EMBL" id="CP002859">
    <property type="protein sequence ID" value="AEI46806.1"/>
    <property type="molecule type" value="Genomic_DNA"/>
</dbReference>
<gene>
    <name evidence="1" type="ordered locus">Runsl_0354</name>
</gene>
<dbReference type="Proteomes" id="UP000000493">
    <property type="component" value="Chromosome"/>
</dbReference>
<name>A0A7U3ZGH7_RUNSL</name>
<reference evidence="2" key="1">
    <citation type="submission" date="2011-06" db="EMBL/GenBank/DDBJ databases">
        <title>The complete genome of chromosome of Runella slithyformis DSM 19594.</title>
        <authorList>
            <consortium name="US DOE Joint Genome Institute (JGI-PGF)"/>
            <person name="Lucas S."/>
            <person name="Han J."/>
            <person name="Lapidus A."/>
            <person name="Bruce D."/>
            <person name="Goodwin L."/>
            <person name="Pitluck S."/>
            <person name="Peters L."/>
            <person name="Kyrpides N."/>
            <person name="Mavromatis K."/>
            <person name="Ivanova N."/>
            <person name="Ovchinnikova G."/>
            <person name="Zhang X."/>
            <person name="Misra M."/>
            <person name="Detter J.C."/>
            <person name="Tapia R."/>
            <person name="Han C."/>
            <person name="Land M."/>
            <person name="Hauser L."/>
            <person name="Markowitz V."/>
            <person name="Cheng J.-F."/>
            <person name="Hugenholtz P."/>
            <person name="Woyke T."/>
            <person name="Wu D."/>
            <person name="Tindall B."/>
            <person name="Faehrich R."/>
            <person name="Brambilla E."/>
            <person name="Klenk H.-P."/>
            <person name="Eisen J.A."/>
        </authorList>
    </citation>
    <scope>NUCLEOTIDE SEQUENCE [LARGE SCALE GENOMIC DNA]</scope>
    <source>
        <strain evidence="2">ATCC 29530 / DSM 19594 / LMG 11500 / NCIMB 11436 / LSU 4</strain>
    </source>
</reference>
<organism evidence="1 2">
    <name type="scientific">Runella slithyformis (strain ATCC 29530 / DSM 19594 / LMG 11500 / NCIMB 11436 / LSU 4)</name>
    <dbReference type="NCBI Taxonomy" id="761193"/>
    <lineage>
        <taxon>Bacteria</taxon>
        <taxon>Pseudomonadati</taxon>
        <taxon>Bacteroidota</taxon>
        <taxon>Cytophagia</taxon>
        <taxon>Cytophagales</taxon>
        <taxon>Spirosomataceae</taxon>
        <taxon>Runella</taxon>
    </lineage>
</organism>